<evidence type="ECO:0000313" key="1">
    <source>
        <dbReference type="EMBL" id="NYD91252.1"/>
    </source>
</evidence>
<evidence type="ECO:0000313" key="2">
    <source>
        <dbReference type="Proteomes" id="UP000517753"/>
    </source>
</evidence>
<reference evidence="1 2" key="1">
    <citation type="submission" date="2020-07" db="EMBL/GenBank/DDBJ databases">
        <authorList>
            <person name="Partida-Martinez L."/>
            <person name="Huntemann M."/>
            <person name="Clum A."/>
            <person name="Wang J."/>
            <person name="Palaniappan K."/>
            <person name="Ritter S."/>
            <person name="Chen I.-M."/>
            <person name="Stamatis D."/>
            <person name="Reddy T."/>
            <person name="O'Malley R."/>
            <person name="Daum C."/>
            <person name="Shapiro N."/>
            <person name="Ivanova N."/>
            <person name="Kyrpides N."/>
            <person name="Woyke T."/>
        </authorList>
    </citation>
    <scope>NUCLEOTIDE SEQUENCE [LARGE SCALE GENOMIC DNA]</scope>
    <source>
        <strain evidence="1 2">AS2.3</strain>
    </source>
</reference>
<dbReference type="EMBL" id="JACCBY010000004">
    <property type="protein sequence ID" value="NYD91252.1"/>
    <property type="molecule type" value="Genomic_DNA"/>
</dbReference>
<accession>A0A7Y9FQK8</accession>
<organism evidence="1 2">
    <name type="scientific">Sphingomonas melonis</name>
    <dbReference type="NCBI Taxonomy" id="152682"/>
    <lineage>
        <taxon>Bacteria</taxon>
        <taxon>Pseudomonadati</taxon>
        <taxon>Pseudomonadota</taxon>
        <taxon>Alphaproteobacteria</taxon>
        <taxon>Sphingomonadales</taxon>
        <taxon>Sphingomonadaceae</taxon>
        <taxon>Sphingomonas</taxon>
    </lineage>
</organism>
<gene>
    <name evidence="1" type="ORF">HD841_003059</name>
</gene>
<comment type="caution">
    <text evidence="1">The sequence shown here is derived from an EMBL/GenBank/DDBJ whole genome shotgun (WGS) entry which is preliminary data.</text>
</comment>
<protein>
    <submittedName>
        <fullName evidence="1">Uncharacterized protein</fullName>
    </submittedName>
</protein>
<proteinExistence type="predicted"/>
<reference evidence="1 2" key="2">
    <citation type="submission" date="2020-08" db="EMBL/GenBank/DDBJ databases">
        <title>The Agave Microbiome: Exploring the role of microbial communities in plant adaptations to desert environments.</title>
        <authorList>
            <person name="Partida-Martinez L.P."/>
        </authorList>
    </citation>
    <scope>NUCLEOTIDE SEQUENCE [LARGE SCALE GENOMIC DNA]</scope>
    <source>
        <strain evidence="1 2">AS2.3</strain>
    </source>
</reference>
<keyword evidence="2" id="KW-1185">Reference proteome</keyword>
<dbReference type="Proteomes" id="UP000517753">
    <property type="component" value="Unassembled WGS sequence"/>
</dbReference>
<sequence length="53" mass="5780">MSFALAMANRELHSLLRSADRRTVDLKGRVDLMDEGGAPVARIYCADALIAMS</sequence>
<name>A0A7Y9FQK8_9SPHN</name>
<dbReference type="AlphaFoldDB" id="A0A7Y9FQK8"/>
<dbReference type="RefSeq" id="WP_179509658.1">
    <property type="nucleotide sequence ID" value="NZ_JACCBY010000004.1"/>
</dbReference>